<dbReference type="HOGENOM" id="CLU_074638_0_0_1"/>
<dbReference type="SUPFAM" id="SSF81383">
    <property type="entry name" value="F-box domain"/>
    <property type="match status" value="1"/>
</dbReference>
<feature type="region of interest" description="Disordered" evidence="1">
    <location>
        <begin position="168"/>
        <end position="251"/>
    </location>
</feature>
<evidence type="ECO:0000256" key="1">
    <source>
        <dbReference type="SAM" id="MobiDB-lite"/>
    </source>
</evidence>
<name>A0A0C9Z1N4_9AGAM</name>
<dbReference type="STRING" id="765257.A0A0C9Z1N4"/>
<proteinExistence type="predicted"/>
<dbReference type="Gene3D" id="1.20.1280.50">
    <property type="match status" value="1"/>
</dbReference>
<dbReference type="EMBL" id="KN833863">
    <property type="protein sequence ID" value="KIK16262.1"/>
    <property type="molecule type" value="Genomic_DNA"/>
</dbReference>
<evidence type="ECO:0000313" key="3">
    <source>
        <dbReference type="EMBL" id="KIK16262.1"/>
    </source>
</evidence>
<feature type="compositionally biased region" description="Polar residues" evidence="1">
    <location>
        <begin position="19"/>
        <end position="30"/>
    </location>
</feature>
<gene>
    <name evidence="3" type="ORF">PISMIDRAFT_30920</name>
</gene>
<evidence type="ECO:0000313" key="4">
    <source>
        <dbReference type="Proteomes" id="UP000054018"/>
    </source>
</evidence>
<dbReference type="Proteomes" id="UP000054018">
    <property type="component" value="Unassembled WGS sequence"/>
</dbReference>
<reference evidence="3 4" key="1">
    <citation type="submission" date="2014-04" db="EMBL/GenBank/DDBJ databases">
        <authorList>
            <consortium name="DOE Joint Genome Institute"/>
            <person name="Kuo A."/>
            <person name="Kohler A."/>
            <person name="Costa M.D."/>
            <person name="Nagy L.G."/>
            <person name="Floudas D."/>
            <person name="Copeland A."/>
            <person name="Barry K.W."/>
            <person name="Cichocki N."/>
            <person name="Veneault-Fourrey C."/>
            <person name="LaButti K."/>
            <person name="Lindquist E.A."/>
            <person name="Lipzen A."/>
            <person name="Lundell T."/>
            <person name="Morin E."/>
            <person name="Murat C."/>
            <person name="Sun H."/>
            <person name="Tunlid A."/>
            <person name="Henrissat B."/>
            <person name="Grigoriev I.V."/>
            <person name="Hibbett D.S."/>
            <person name="Martin F."/>
            <person name="Nordberg H.P."/>
            <person name="Cantor M.N."/>
            <person name="Hua S.X."/>
        </authorList>
    </citation>
    <scope>NUCLEOTIDE SEQUENCE [LARGE SCALE GENOMIC DNA]</scope>
    <source>
        <strain evidence="3 4">441</strain>
    </source>
</reference>
<organism evidence="3 4">
    <name type="scientific">Pisolithus microcarpus 441</name>
    <dbReference type="NCBI Taxonomy" id="765257"/>
    <lineage>
        <taxon>Eukaryota</taxon>
        <taxon>Fungi</taxon>
        <taxon>Dikarya</taxon>
        <taxon>Basidiomycota</taxon>
        <taxon>Agaricomycotina</taxon>
        <taxon>Agaricomycetes</taxon>
        <taxon>Agaricomycetidae</taxon>
        <taxon>Boletales</taxon>
        <taxon>Sclerodermatineae</taxon>
        <taxon>Pisolithaceae</taxon>
        <taxon>Pisolithus</taxon>
    </lineage>
</organism>
<dbReference type="InterPro" id="IPR036047">
    <property type="entry name" value="F-box-like_dom_sf"/>
</dbReference>
<evidence type="ECO:0000259" key="2">
    <source>
        <dbReference type="Pfam" id="PF12937"/>
    </source>
</evidence>
<protein>
    <recommendedName>
        <fullName evidence="2">F-box domain-containing protein</fullName>
    </recommendedName>
</protein>
<accession>A0A0C9Z1N4</accession>
<dbReference type="InterPro" id="IPR001810">
    <property type="entry name" value="F-box_dom"/>
</dbReference>
<sequence>MSLRLDVLKSLTLDERKSVSNTSSTRSQAEVDTDDELINVLSSPATPARSRASSRPPSRPGSPTRRSHLREGMVPLTSTRLRSTDPLRAFSTQISQQIFRWLDVSDLAACSTVSRKWNKSQTLNYIWFLQCRKESFLEDSLPPGKWTRRESRENWRLVYAKLISDKSAPSNPFLPSGSGRSSPSRRGHQTPKERNEERWRLEEEEQIRPSKVEMREMYKELGGRKAKTKVKLGSAGGVRDKTGWAADNEDW</sequence>
<feature type="compositionally biased region" description="Low complexity" evidence="1">
    <location>
        <begin position="42"/>
        <end position="64"/>
    </location>
</feature>
<dbReference type="Pfam" id="PF12937">
    <property type="entry name" value="F-box-like"/>
    <property type="match status" value="1"/>
</dbReference>
<feature type="domain" description="F-box" evidence="2">
    <location>
        <begin position="94"/>
        <end position="130"/>
    </location>
</feature>
<feature type="region of interest" description="Disordered" evidence="1">
    <location>
        <begin position="14"/>
        <end position="72"/>
    </location>
</feature>
<feature type="compositionally biased region" description="Basic and acidic residues" evidence="1">
    <location>
        <begin position="190"/>
        <end position="223"/>
    </location>
</feature>
<reference evidence="4" key="2">
    <citation type="submission" date="2015-01" db="EMBL/GenBank/DDBJ databases">
        <title>Evolutionary Origins and Diversification of the Mycorrhizal Mutualists.</title>
        <authorList>
            <consortium name="DOE Joint Genome Institute"/>
            <consortium name="Mycorrhizal Genomics Consortium"/>
            <person name="Kohler A."/>
            <person name="Kuo A."/>
            <person name="Nagy L.G."/>
            <person name="Floudas D."/>
            <person name="Copeland A."/>
            <person name="Barry K.W."/>
            <person name="Cichocki N."/>
            <person name="Veneault-Fourrey C."/>
            <person name="LaButti K."/>
            <person name="Lindquist E.A."/>
            <person name="Lipzen A."/>
            <person name="Lundell T."/>
            <person name="Morin E."/>
            <person name="Murat C."/>
            <person name="Riley R."/>
            <person name="Ohm R."/>
            <person name="Sun H."/>
            <person name="Tunlid A."/>
            <person name="Henrissat B."/>
            <person name="Grigoriev I.V."/>
            <person name="Hibbett D.S."/>
            <person name="Martin F."/>
        </authorList>
    </citation>
    <scope>NUCLEOTIDE SEQUENCE [LARGE SCALE GENOMIC DNA]</scope>
    <source>
        <strain evidence="4">441</strain>
    </source>
</reference>
<dbReference type="AlphaFoldDB" id="A0A0C9Z1N4"/>
<dbReference type="OrthoDB" id="6419443at2759"/>
<keyword evidence="4" id="KW-1185">Reference proteome</keyword>